<dbReference type="InterPro" id="IPR036249">
    <property type="entry name" value="Thioredoxin-like_sf"/>
</dbReference>
<feature type="domain" description="DSBA-like thioredoxin" evidence="1">
    <location>
        <begin position="5"/>
        <end position="219"/>
    </location>
</feature>
<evidence type="ECO:0000259" key="1">
    <source>
        <dbReference type="Pfam" id="PF01323"/>
    </source>
</evidence>
<evidence type="ECO:0000313" key="2">
    <source>
        <dbReference type="EMBL" id="KAF4626780.1"/>
    </source>
</evidence>
<dbReference type="Gene3D" id="3.40.30.10">
    <property type="entry name" value="Glutaredoxin"/>
    <property type="match status" value="1"/>
</dbReference>
<proteinExistence type="predicted"/>
<comment type="caution">
    <text evidence="2">The sequence shown here is derived from an EMBL/GenBank/DDBJ whole genome shotgun (WGS) entry which is preliminary data.</text>
</comment>
<protein>
    <recommendedName>
        <fullName evidence="1">DSBA-like thioredoxin domain-containing protein</fullName>
    </recommendedName>
</protein>
<dbReference type="AlphaFoldDB" id="A0A8H4RB01"/>
<name>A0A8H4RB01_9HELO</name>
<dbReference type="OrthoDB" id="1930760at2759"/>
<keyword evidence="3" id="KW-1185">Reference proteome</keyword>
<dbReference type="Proteomes" id="UP000566819">
    <property type="component" value="Unassembled WGS sequence"/>
</dbReference>
<sequence length="227" mass="25854">MYDSTISFTFDTICPWTYLAKRRLDEALRRVRADPSASTKVTFTIKYFPYQLYPEASQEGEDKYQWYKKSRYGDSEEKMAMYTTLMSAYGASAGITYKFGGVVANTLPAHRVIQYFQEEKGAETADKLVSTLYRMYFEEERHPSSRETLLAACKEAGIEEKEAERVVDDESEGLMETKSLIREQASNGVDSVPVVVIEGRRRDLTITGANEVEDYVKALLQTVKESS</sequence>
<dbReference type="CDD" id="cd03024">
    <property type="entry name" value="DsbA_FrnE"/>
    <property type="match status" value="1"/>
</dbReference>
<dbReference type="PANTHER" id="PTHR13887">
    <property type="entry name" value="GLUTATHIONE S-TRANSFERASE KAPPA"/>
    <property type="match status" value="1"/>
</dbReference>
<dbReference type="EMBL" id="JAAMPI010001086">
    <property type="protein sequence ID" value="KAF4626780.1"/>
    <property type="molecule type" value="Genomic_DNA"/>
</dbReference>
<accession>A0A8H4RB01</accession>
<evidence type="ECO:0000313" key="3">
    <source>
        <dbReference type="Proteomes" id="UP000566819"/>
    </source>
</evidence>
<dbReference type="GO" id="GO:0016491">
    <property type="term" value="F:oxidoreductase activity"/>
    <property type="evidence" value="ECO:0007669"/>
    <property type="project" value="InterPro"/>
</dbReference>
<organism evidence="2 3">
    <name type="scientific">Cudoniella acicularis</name>
    <dbReference type="NCBI Taxonomy" id="354080"/>
    <lineage>
        <taxon>Eukaryota</taxon>
        <taxon>Fungi</taxon>
        <taxon>Dikarya</taxon>
        <taxon>Ascomycota</taxon>
        <taxon>Pezizomycotina</taxon>
        <taxon>Leotiomycetes</taxon>
        <taxon>Helotiales</taxon>
        <taxon>Tricladiaceae</taxon>
        <taxon>Cudoniella</taxon>
    </lineage>
</organism>
<dbReference type="PANTHER" id="PTHR13887:SF52">
    <property type="entry name" value="DSBA-LIKE THIOREDOXIN DOMAIN-CONTAINING PROTEIN"/>
    <property type="match status" value="1"/>
</dbReference>
<gene>
    <name evidence="2" type="ORF">G7Y89_g11381</name>
</gene>
<dbReference type="SUPFAM" id="SSF52833">
    <property type="entry name" value="Thioredoxin-like"/>
    <property type="match status" value="1"/>
</dbReference>
<reference evidence="2 3" key="1">
    <citation type="submission" date="2020-03" db="EMBL/GenBank/DDBJ databases">
        <title>Draft Genome Sequence of Cudoniella acicularis.</title>
        <authorList>
            <person name="Buettner E."/>
            <person name="Kellner H."/>
        </authorList>
    </citation>
    <scope>NUCLEOTIDE SEQUENCE [LARGE SCALE GENOMIC DNA]</scope>
    <source>
        <strain evidence="2 3">DSM 108380</strain>
    </source>
</reference>
<dbReference type="InterPro" id="IPR001853">
    <property type="entry name" value="DSBA-like_thioredoxin_dom"/>
</dbReference>
<dbReference type="Pfam" id="PF01323">
    <property type="entry name" value="DSBA"/>
    <property type="match status" value="1"/>
</dbReference>